<feature type="transmembrane region" description="Helical" evidence="1">
    <location>
        <begin position="143"/>
        <end position="163"/>
    </location>
</feature>
<dbReference type="RefSeq" id="WP_135844551.1">
    <property type="nucleotide sequence ID" value="NZ_CP035088.1"/>
</dbReference>
<keyword evidence="1" id="KW-1133">Transmembrane helix</keyword>
<keyword evidence="3" id="KW-0808">Transferase</keyword>
<feature type="transmembrane region" description="Helical" evidence="1">
    <location>
        <begin position="218"/>
        <end position="234"/>
    </location>
</feature>
<evidence type="ECO:0000256" key="1">
    <source>
        <dbReference type="SAM" id="Phobius"/>
    </source>
</evidence>
<evidence type="ECO:0000313" key="3">
    <source>
        <dbReference type="EMBL" id="QBZ88971.1"/>
    </source>
</evidence>
<keyword evidence="3" id="KW-0012">Acyltransferase</keyword>
<feature type="transmembrane region" description="Helical" evidence="1">
    <location>
        <begin position="12"/>
        <end position="39"/>
    </location>
</feature>
<dbReference type="KEGG" id="pvk:EPZ47_09665"/>
<dbReference type="GO" id="GO:0016020">
    <property type="term" value="C:membrane"/>
    <property type="evidence" value="ECO:0007669"/>
    <property type="project" value="TreeGrafter"/>
</dbReference>
<feature type="domain" description="Acyltransferase 3" evidence="2">
    <location>
        <begin position="13"/>
        <end position="329"/>
    </location>
</feature>
<dbReference type="PANTHER" id="PTHR23028:SF131">
    <property type="entry name" value="BLR2367 PROTEIN"/>
    <property type="match status" value="1"/>
</dbReference>
<evidence type="ECO:0000259" key="2">
    <source>
        <dbReference type="Pfam" id="PF01757"/>
    </source>
</evidence>
<feature type="transmembrane region" description="Helical" evidence="1">
    <location>
        <begin position="195"/>
        <end position="211"/>
    </location>
</feature>
<sequence length="360" mass="40759">MIKSLTIGQSTMLNLIRALAAFSVLVGHTLVGVVPVSWFGKVVPFQSLAVVVFFWLSGFLIAYQCLNKVKYSFSEYMIDRFSRIYVLYIPALIISYVVFIMVLGRVPPATWDLVGHLLQLQHTPFARMIEGVPPIKVYGGNSVLWTIAIEWWLYVFFGIAFFWRSMSLTERVFAIALAGPAVLVVGYFTVWESVAWEWFLGAACAAIYVYAPQTNWKQILVPLAAVVVGMSWRFQKLSLASQINMYDLQLMILVGVVLMFVVLASTNLPVVSSVRWVVAKGAYVSYAMYLTHEPIRVLISKYMNVSQMANAWLSIFLCVLFAAACAWLLEDKHLDLRRWLKKKLIAPERELITVQANKLS</sequence>
<dbReference type="GO" id="GO:0000271">
    <property type="term" value="P:polysaccharide biosynthetic process"/>
    <property type="evidence" value="ECO:0007669"/>
    <property type="project" value="TreeGrafter"/>
</dbReference>
<dbReference type="InterPro" id="IPR050879">
    <property type="entry name" value="Acyltransferase_3"/>
</dbReference>
<feature type="transmembrane region" description="Helical" evidence="1">
    <location>
        <begin position="45"/>
        <end position="63"/>
    </location>
</feature>
<keyword evidence="1" id="KW-0812">Transmembrane</keyword>
<organism evidence="3 4">
    <name type="scientific">Pseudomonas viciae</name>
    <dbReference type="NCBI Taxonomy" id="2505979"/>
    <lineage>
        <taxon>Bacteria</taxon>
        <taxon>Pseudomonadati</taxon>
        <taxon>Pseudomonadota</taxon>
        <taxon>Gammaproteobacteria</taxon>
        <taxon>Pseudomonadales</taxon>
        <taxon>Pseudomonadaceae</taxon>
        <taxon>Pseudomonas</taxon>
    </lineage>
</organism>
<dbReference type="Proteomes" id="UP000296468">
    <property type="component" value="Chromosome"/>
</dbReference>
<gene>
    <name evidence="3" type="ORF">EPZ47_09665</name>
</gene>
<dbReference type="EMBL" id="CP035088">
    <property type="protein sequence ID" value="QBZ88971.1"/>
    <property type="molecule type" value="Genomic_DNA"/>
</dbReference>
<dbReference type="AlphaFoldDB" id="A0A4P7PEC5"/>
<reference evidence="3 4" key="1">
    <citation type="journal article" date="2019" name="Front. Microbiol.">
        <title>In silico and Genetic Analyses of Cyclic Lipopeptide Synthetic Gene Clusters in Pseudomonas sp. 11K1.</title>
        <authorList>
            <person name="Zhao H."/>
            <person name="Liu Y.P."/>
            <person name="Zhang L.Q."/>
        </authorList>
    </citation>
    <scope>NUCLEOTIDE SEQUENCE [LARGE SCALE GENOMIC DNA]</scope>
    <source>
        <strain evidence="3 4">11K1</strain>
    </source>
</reference>
<dbReference type="OrthoDB" id="9796461at2"/>
<dbReference type="GO" id="GO:0016747">
    <property type="term" value="F:acyltransferase activity, transferring groups other than amino-acyl groups"/>
    <property type="evidence" value="ECO:0007669"/>
    <property type="project" value="InterPro"/>
</dbReference>
<feature type="transmembrane region" description="Helical" evidence="1">
    <location>
        <begin position="172"/>
        <end position="189"/>
    </location>
</feature>
<proteinExistence type="predicted"/>
<protein>
    <submittedName>
        <fullName evidence="3">Acyltransferase</fullName>
    </submittedName>
</protein>
<feature type="transmembrane region" description="Helical" evidence="1">
    <location>
        <begin position="84"/>
        <end position="104"/>
    </location>
</feature>
<dbReference type="PANTHER" id="PTHR23028">
    <property type="entry name" value="ACETYLTRANSFERASE"/>
    <property type="match status" value="1"/>
</dbReference>
<keyword evidence="1" id="KW-0472">Membrane</keyword>
<feature type="transmembrane region" description="Helical" evidence="1">
    <location>
        <begin position="311"/>
        <end position="329"/>
    </location>
</feature>
<dbReference type="Pfam" id="PF01757">
    <property type="entry name" value="Acyl_transf_3"/>
    <property type="match status" value="1"/>
</dbReference>
<dbReference type="InterPro" id="IPR002656">
    <property type="entry name" value="Acyl_transf_3_dom"/>
</dbReference>
<name>A0A4P7PEC5_9PSED</name>
<feature type="transmembrane region" description="Helical" evidence="1">
    <location>
        <begin position="246"/>
        <end position="266"/>
    </location>
</feature>
<accession>A0A4P7PEC5</accession>
<evidence type="ECO:0000313" key="4">
    <source>
        <dbReference type="Proteomes" id="UP000296468"/>
    </source>
</evidence>